<dbReference type="CDD" id="cd22092">
    <property type="entry name" value="F-box_FBXO13"/>
    <property type="match status" value="1"/>
</dbReference>
<evidence type="ECO:0000313" key="5">
    <source>
        <dbReference type="RefSeq" id="XP_035671155.1"/>
    </source>
</evidence>
<gene>
    <name evidence="5" type="primary">LOC118412415</name>
</gene>
<dbReference type="SUPFAM" id="SSF52047">
    <property type="entry name" value="RNI-like"/>
    <property type="match status" value="1"/>
</dbReference>
<dbReference type="PANTHER" id="PTHR13318">
    <property type="entry name" value="PARTNER OF PAIRED, ISOFORM B-RELATED"/>
    <property type="match status" value="1"/>
</dbReference>
<protein>
    <submittedName>
        <fullName evidence="5">F-box/LRR-repeat protein 17-like</fullName>
    </submittedName>
</protein>
<dbReference type="AlphaFoldDB" id="A0A9J7KWN4"/>
<evidence type="ECO:0000259" key="3">
    <source>
        <dbReference type="PROSITE" id="PS50181"/>
    </source>
</evidence>
<dbReference type="Pfam" id="PF13516">
    <property type="entry name" value="LRR_6"/>
    <property type="match status" value="1"/>
</dbReference>
<dbReference type="OrthoDB" id="550575at2759"/>
<dbReference type="SMART" id="SM00256">
    <property type="entry name" value="FBOX"/>
    <property type="match status" value="1"/>
</dbReference>
<dbReference type="KEGG" id="bfo:118412415"/>
<dbReference type="OMA" id="IAREAKC"/>
<feature type="compositionally biased region" description="Polar residues" evidence="2">
    <location>
        <begin position="105"/>
        <end position="124"/>
    </location>
</feature>
<dbReference type="Gene3D" id="3.80.10.10">
    <property type="entry name" value="Ribonuclease Inhibitor"/>
    <property type="match status" value="2"/>
</dbReference>
<keyword evidence="4" id="KW-1185">Reference proteome</keyword>
<dbReference type="InterPro" id="IPR001611">
    <property type="entry name" value="Leu-rich_rpt"/>
</dbReference>
<dbReference type="GO" id="GO:0005737">
    <property type="term" value="C:cytoplasm"/>
    <property type="evidence" value="ECO:0000318"/>
    <property type="project" value="GO_Central"/>
</dbReference>
<organism evidence="4 5">
    <name type="scientific">Branchiostoma floridae</name>
    <name type="common">Florida lancelet</name>
    <name type="synonym">Amphioxus</name>
    <dbReference type="NCBI Taxonomy" id="7739"/>
    <lineage>
        <taxon>Eukaryota</taxon>
        <taxon>Metazoa</taxon>
        <taxon>Chordata</taxon>
        <taxon>Cephalochordata</taxon>
        <taxon>Leptocardii</taxon>
        <taxon>Amphioxiformes</taxon>
        <taxon>Branchiostomatidae</taxon>
        <taxon>Branchiostoma</taxon>
    </lineage>
</organism>
<dbReference type="GeneID" id="118412415"/>
<dbReference type="Pfam" id="PF12937">
    <property type="entry name" value="F-box-like"/>
    <property type="match status" value="1"/>
</dbReference>
<evidence type="ECO:0000313" key="4">
    <source>
        <dbReference type="Proteomes" id="UP000001554"/>
    </source>
</evidence>
<feature type="compositionally biased region" description="Basic and acidic residues" evidence="2">
    <location>
        <begin position="73"/>
        <end position="87"/>
    </location>
</feature>
<dbReference type="SMART" id="SM00367">
    <property type="entry name" value="LRR_CC"/>
    <property type="match status" value="10"/>
</dbReference>
<reference evidence="4" key="1">
    <citation type="journal article" date="2020" name="Nat. Ecol. Evol.">
        <title>Deeply conserved synteny resolves early events in vertebrate evolution.</title>
        <authorList>
            <person name="Simakov O."/>
            <person name="Marletaz F."/>
            <person name="Yue J.X."/>
            <person name="O'Connell B."/>
            <person name="Jenkins J."/>
            <person name="Brandt A."/>
            <person name="Calef R."/>
            <person name="Tung C.H."/>
            <person name="Huang T.K."/>
            <person name="Schmutz J."/>
            <person name="Satoh N."/>
            <person name="Yu J.K."/>
            <person name="Putnam N.H."/>
            <person name="Green R.E."/>
            <person name="Rokhsar D.S."/>
        </authorList>
    </citation>
    <scope>NUCLEOTIDE SEQUENCE [LARGE SCALE GENOMIC DNA]</scope>
    <source>
        <strain evidence="4">S238N-H82</strain>
    </source>
</reference>
<dbReference type="Pfam" id="PF25372">
    <property type="entry name" value="DUF7885"/>
    <property type="match status" value="1"/>
</dbReference>
<dbReference type="SUPFAM" id="SSF81383">
    <property type="entry name" value="F-box domain"/>
    <property type="match status" value="1"/>
</dbReference>
<dbReference type="RefSeq" id="XP_035671155.1">
    <property type="nucleotide sequence ID" value="XM_035815262.1"/>
</dbReference>
<dbReference type="InterPro" id="IPR001810">
    <property type="entry name" value="F-box_dom"/>
</dbReference>
<feature type="compositionally biased region" description="Basic and acidic residues" evidence="2">
    <location>
        <begin position="138"/>
        <end position="147"/>
    </location>
</feature>
<dbReference type="Proteomes" id="UP000001554">
    <property type="component" value="Chromosome 3"/>
</dbReference>
<dbReference type="PROSITE" id="PS50181">
    <property type="entry name" value="FBOX"/>
    <property type="match status" value="1"/>
</dbReference>
<evidence type="ECO:0000256" key="2">
    <source>
        <dbReference type="SAM" id="MobiDB-lite"/>
    </source>
</evidence>
<keyword evidence="1" id="KW-0833">Ubl conjugation pathway</keyword>
<feature type="compositionally biased region" description="Pro residues" evidence="2">
    <location>
        <begin position="148"/>
        <end position="158"/>
    </location>
</feature>
<feature type="compositionally biased region" description="Basic and acidic residues" evidence="2">
    <location>
        <begin position="48"/>
        <end position="58"/>
    </location>
</feature>
<feature type="region of interest" description="Disordered" evidence="2">
    <location>
        <begin position="1"/>
        <end position="176"/>
    </location>
</feature>
<dbReference type="InterPro" id="IPR032675">
    <property type="entry name" value="LRR_dom_sf"/>
</dbReference>
<feature type="compositionally biased region" description="Acidic residues" evidence="2">
    <location>
        <begin position="61"/>
        <end position="72"/>
    </location>
</feature>
<name>A0A9J7KWN4_BRAFL</name>
<accession>A0A9J7KWN4</accession>
<sequence length="647" mass="72520">MGIFQSKTKDKNTNPQRSRHQKSSSRDENTAPSHKLVVLETSFLNKCPRMDDKGRKYTADLQEDSDVEDNVEELTHYRDHGDSDLRNSDQLQSNTSNAANHSTSPLLTNHLTERPGTSYTSSNGPHFGPRRPSSGPYEVRKEKRRTEPPCPDVIPPSPKYFKRDAPFPQSQQQHPKNTYYRPLCMSYSETEESDTDGFSEVAPLDLTATALKNESGRYQLCYSVPSTSKSTEPTTLSSSESIDACSDPWSVHSSQSSLLSSSSSKRQLSINDLPQTIFLKILSYLGMEERCRHVCRVCKFWHQMCFDSELWRKIDLRGKDKVTDDVLGRVTSYSTNVIYVDVSDCNNVTDQGVIAMAKQCPSLLEFKCTRCNHLTDAAFIALAQGCAGLQKLTVDGVRQITDVAFKEISACCKELWYLNVSQVNNLTDVGVRHVVTGCPKLTYLKFQENNKVADYSVEAIAEHCPHMEVLGLMGCSVAPDAVLHLTKCTNLKVLNLCRLRELTDHAVMEIVRHCRKLESINLCLNSGITDTSIEFIAREAKCLKDLHMVACAITDKALTSIGKYSHSLETVDVGHCPSITDAGSAFISQNCRTLRYLGLMRCDAVREETVDELVEKHPQIHFSTLMLDCKRILAQAQQQGWKPAHSR</sequence>
<proteinExistence type="predicted"/>
<reference evidence="5" key="2">
    <citation type="submission" date="2025-08" db="UniProtKB">
        <authorList>
            <consortium name="RefSeq"/>
        </authorList>
    </citation>
    <scope>IDENTIFICATION</scope>
    <source>
        <strain evidence="5">S238N-H82</strain>
        <tissue evidence="5">Testes</tissue>
    </source>
</reference>
<evidence type="ECO:0000256" key="1">
    <source>
        <dbReference type="ARBA" id="ARBA00022786"/>
    </source>
</evidence>
<dbReference type="InterPro" id="IPR036047">
    <property type="entry name" value="F-box-like_dom_sf"/>
</dbReference>
<dbReference type="InterPro" id="IPR057207">
    <property type="entry name" value="FBXL15_LRR"/>
</dbReference>
<dbReference type="InterPro" id="IPR006553">
    <property type="entry name" value="Leu-rich_rpt_Cys-con_subtyp"/>
</dbReference>
<feature type="domain" description="F-box" evidence="3">
    <location>
        <begin position="267"/>
        <end position="314"/>
    </location>
</feature>
<feature type="compositionally biased region" description="Low complexity" evidence="2">
    <location>
        <begin position="93"/>
        <end position="104"/>
    </location>
</feature>